<dbReference type="PANTHER" id="PTHR42924">
    <property type="entry name" value="EXONUCLEASE"/>
    <property type="match status" value="1"/>
</dbReference>
<accession>A0A9D9HMR8</accession>
<dbReference type="InterPro" id="IPR004013">
    <property type="entry name" value="PHP_dom"/>
</dbReference>
<protein>
    <submittedName>
        <fullName evidence="2">PHP domain-containing protein</fullName>
    </submittedName>
</protein>
<dbReference type="EMBL" id="JADIMM010000017">
    <property type="protein sequence ID" value="MBO8456772.1"/>
    <property type="molecule type" value="Genomic_DNA"/>
</dbReference>
<comment type="caution">
    <text evidence="2">The sequence shown here is derived from an EMBL/GenBank/DDBJ whole genome shotgun (WGS) entry which is preliminary data.</text>
</comment>
<dbReference type="PANTHER" id="PTHR42924:SF3">
    <property type="entry name" value="POLYMERASE_HISTIDINOL PHOSPHATASE N-TERMINAL DOMAIN-CONTAINING PROTEIN"/>
    <property type="match status" value="1"/>
</dbReference>
<dbReference type="Proteomes" id="UP000823638">
    <property type="component" value="Unassembled WGS sequence"/>
</dbReference>
<dbReference type="AlphaFoldDB" id="A0A9D9HMR8"/>
<dbReference type="SMART" id="SM00481">
    <property type="entry name" value="POLIIIAc"/>
    <property type="match status" value="1"/>
</dbReference>
<dbReference type="InterPro" id="IPR016195">
    <property type="entry name" value="Pol/histidinol_Pase-like"/>
</dbReference>
<proteinExistence type="predicted"/>
<dbReference type="InterPro" id="IPR052018">
    <property type="entry name" value="PHP_domain"/>
</dbReference>
<organism evidence="2 3">
    <name type="scientific">Candidatus Gallitreponema excrementavium</name>
    <dbReference type="NCBI Taxonomy" id="2840840"/>
    <lineage>
        <taxon>Bacteria</taxon>
        <taxon>Pseudomonadati</taxon>
        <taxon>Spirochaetota</taxon>
        <taxon>Spirochaetia</taxon>
        <taxon>Spirochaetales</taxon>
        <taxon>Candidatus Gallitreponema</taxon>
    </lineage>
</organism>
<dbReference type="GO" id="GO:0035312">
    <property type="term" value="F:5'-3' DNA exonuclease activity"/>
    <property type="evidence" value="ECO:0007669"/>
    <property type="project" value="TreeGrafter"/>
</dbReference>
<gene>
    <name evidence="2" type="ORF">IAA81_00910</name>
</gene>
<dbReference type="Gene3D" id="3.20.20.140">
    <property type="entry name" value="Metal-dependent hydrolases"/>
    <property type="match status" value="1"/>
</dbReference>
<reference evidence="2" key="1">
    <citation type="submission" date="2020-10" db="EMBL/GenBank/DDBJ databases">
        <authorList>
            <person name="Gilroy R."/>
        </authorList>
    </citation>
    <scope>NUCLEOTIDE SEQUENCE</scope>
    <source>
        <strain evidence="2">10532</strain>
    </source>
</reference>
<evidence type="ECO:0000259" key="1">
    <source>
        <dbReference type="SMART" id="SM00481"/>
    </source>
</evidence>
<reference evidence="2" key="2">
    <citation type="journal article" date="2021" name="PeerJ">
        <title>Extensive microbial diversity within the chicken gut microbiome revealed by metagenomics and culture.</title>
        <authorList>
            <person name="Gilroy R."/>
            <person name="Ravi A."/>
            <person name="Getino M."/>
            <person name="Pursley I."/>
            <person name="Horton D.L."/>
            <person name="Alikhan N.F."/>
            <person name="Baker D."/>
            <person name="Gharbi K."/>
            <person name="Hall N."/>
            <person name="Watson M."/>
            <person name="Adriaenssens E.M."/>
            <person name="Foster-Nyarko E."/>
            <person name="Jarju S."/>
            <person name="Secka A."/>
            <person name="Antonio M."/>
            <person name="Oren A."/>
            <person name="Chaudhuri R.R."/>
            <person name="La Ragione R."/>
            <person name="Hildebrand F."/>
            <person name="Pallen M.J."/>
        </authorList>
    </citation>
    <scope>NUCLEOTIDE SEQUENCE</scope>
    <source>
        <strain evidence="2">10532</strain>
    </source>
</reference>
<dbReference type="InterPro" id="IPR003141">
    <property type="entry name" value="Pol/His_phosphatase_N"/>
</dbReference>
<evidence type="ECO:0000313" key="2">
    <source>
        <dbReference type="EMBL" id="MBO8456772.1"/>
    </source>
</evidence>
<sequence>MIYSADFHLHSCLSPCGDLEMSPGNIARIISRLKIDIAALTDHNSAENVETFDRVCRENSVLPLFGVEAQPREEIHILCLFSRPEEALELGHYLYEKMPDIMNIPEKTGDQVYVDENEEILGEVDKYLVTSADVSLEELSEKTRSLKGLLIPAHVDRPAFSMLSQFGCIIPGDWDALELVRLPKADNLDTLGYPLITSSDAHYTEHIGRRAFLLDTGDEVLDMKNGYIDIEVIRRALQRRAR</sequence>
<dbReference type="CDD" id="cd07432">
    <property type="entry name" value="PHP_HisPPase"/>
    <property type="match status" value="1"/>
</dbReference>
<name>A0A9D9HMR8_9SPIR</name>
<feature type="domain" description="Polymerase/histidinol phosphatase N-terminal" evidence="1">
    <location>
        <begin position="5"/>
        <end position="73"/>
    </location>
</feature>
<dbReference type="Pfam" id="PF02811">
    <property type="entry name" value="PHP"/>
    <property type="match status" value="1"/>
</dbReference>
<dbReference type="GO" id="GO:0004534">
    <property type="term" value="F:5'-3' RNA exonuclease activity"/>
    <property type="evidence" value="ECO:0007669"/>
    <property type="project" value="TreeGrafter"/>
</dbReference>
<dbReference type="SUPFAM" id="SSF89550">
    <property type="entry name" value="PHP domain-like"/>
    <property type="match status" value="1"/>
</dbReference>
<evidence type="ECO:0000313" key="3">
    <source>
        <dbReference type="Proteomes" id="UP000823638"/>
    </source>
</evidence>